<feature type="compositionally biased region" description="Basic and acidic residues" evidence="1">
    <location>
        <begin position="296"/>
        <end position="317"/>
    </location>
</feature>
<evidence type="ECO:0000259" key="2">
    <source>
        <dbReference type="Pfam" id="PF13460"/>
    </source>
</evidence>
<dbReference type="Pfam" id="PF13460">
    <property type="entry name" value="NAD_binding_10"/>
    <property type="match status" value="1"/>
</dbReference>
<proteinExistence type="predicted"/>
<organism evidence="3 4">
    <name type="scientific">Halobium salinum</name>
    <dbReference type="NCBI Taxonomy" id="1364940"/>
    <lineage>
        <taxon>Archaea</taxon>
        <taxon>Methanobacteriati</taxon>
        <taxon>Methanobacteriota</taxon>
        <taxon>Stenosarchaea group</taxon>
        <taxon>Halobacteria</taxon>
        <taxon>Halobacteriales</taxon>
        <taxon>Haloferacaceae</taxon>
        <taxon>Halobium</taxon>
    </lineage>
</organism>
<dbReference type="Gene3D" id="3.40.50.720">
    <property type="entry name" value="NAD(P)-binding Rossmann-like Domain"/>
    <property type="match status" value="1"/>
</dbReference>
<feature type="region of interest" description="Disordered" evidence="1">
    <location>
        <begin position="288"/>
        <end position="317"/>
    </location>
</feature>
<dbReference type="Proteomes" id="UP001595921">
    <property type="component" value="Unassembled WGS sequence"/>
</dbReference>
<dbReference type="RefSeq" id="WP_267622273.1">
    <property type="nucleotide sequence ID" value="NZ_JAODIW010000006.1"/>
</dbReference>
<evidence type="ECO:0000256" key="1">
    <source>
        <dbReference type="SAM" id="MobiDB-lite"/>
    </source>
</evidence>
<dbReference type="InterPro" id="IPR036291">
    <property type="entry name" value="NAD(P)-bd_dom_sf"/>
</dbReference>
<dbReference type="PANTHER" id="PTHR12126">
    <property type="entry name" value="NADH-UBIQUINONE OXIDOREDUCTASE 39 KDA SUBUNIT-RELATED"/>
    <property type="match status" value="1"/>
</dbReference>
<dbReference type="InterPro" id="IPR051207">
    <property type="entry name" value="ComplexI_NDUFA9_subunit"/>
</dbReference>
<evidence type="ECO:0000313" key="4">
    <source>
        <dbReference type="Proteomes" id="UP001595921"/>
    </source>
</evidence>
<name>A0ABD5P9U3_9EURY</name>
<sequence>MHVLVTGATGFIGSRLVPVLSARGHHVTVLTRDADGYEGEADAVYEGDVLEPGSFESALEGVDAAYYLIHSMGASDDFAERDRRGAENFRDAASEAGIERVVYLSGLGDEDADLSPHLASRREVERVLSEGSFDLTVLRAAVIIGEGNTSFELVSQLARRFPFLLTPDWVGVDCQPIAVDDVIAYLVGALEVPETAAGVYGVGGPEVITYGGLLERTGLVAGRTPRIVPTPLMTPGVAAYLASLATSLPGDVVRPLVKGLENEVVADDAAIREAVPVDLDDYGPAIRRALDAGSDEPTKRDRVLSKLDRLPPKPSAD</sequence>
<dbReference type="AlphaFoldDB" id="A0ABD5P9U3"/>
<evidence type="ECO:0000313" key="3">
    <source>
        <dbReference type="EMBL" id="MFC4357428.1"/>
    </source>
</evidence>
<reference evidence="3 4" key="1">
    <citation type="journal article" date="2019" name="Int. J. Syst. Evol. Microbiol.">
        <title>The Global Catalogue of Microorganisms (GCM) 10K type strain sequencing project: providing services to taxonomists for standard genome sequencing and annotation.</title>
        <authorList>
            <consortium name="The Broad Institute Genomics Platform"/>
            <consortium name="The Broad Institute Genome Sequencing Center for Infectious Disease"/>
            <person name="Wu L."/>
            <person name="Ma J."/>
        </authorList>
    </citation>
    <scope>NUCLEOTIDE SEQUENCE [LARGE SCALE GENOMIC DNA]</scope>
    <source>
        <strain evidence="3 4">CGMCC 1.12553</strain>
    </source>
</reference>
<gene>
    <name evidence="3" type="ORF">ACFO0N_05620</name>
</gene>
<dbReference type="SUPFAM" id="SSF51735">
    <property type="entry name" value="NAD(P)-binding Rossmann-fold domains"/>
    <property type="match status" value="1"/>
</dbReference>
<accession>A0ABD5P9U3</accession>
<protein>
    <submittedName>
        <fullName evidence="3">NAD(P)H-binding protein</fullName>
    </submittedName>
</protein>
<comment type="caution">
    <text evidence="3">The sequence shown here is derived from an EMBL/GenBank/DDBJ whole genome shotgun (WGS) entry which is preliminary data.</text>
</comment>
<keyword evidence="4" id="KW-1185">Reference proteome</keyword>
<dbReference type="PANTHER" id="PTHR12126:SF11">
    <property type="entry name" value="NADH DEHYDROGENASE [UBIQUINONE] 1 ALPHA SUBCOMPLEX SUBUNIT 9, MITOCHONDRIAL"/>
    <property type="match status" value="1"/>
</dbReference>
<feature type="domain" description="NAD(P)-binding" evidence="2">
    <location>
        <begin position="7"/>
        <end position="156"/>
    </location>
</feature>
<dbReference type="EMBL" id="JBHSDS010000003">
    <property type="protein sequence ID" value="MFC4357428.1"/>
    <property type="molecule type" value="Genomic_DNA"/>
</dbReference>
<dbReference type="InterPro" id="IPR016040">
    <property type="entry name" value="NAD(P)-bd_dom"/>
</dbReference>